<feature type="compositionally biased region" description="Basic and acidic residues" evidence="1">
    <location>
        <begin position="271"/>
        <end position="286"/>
    </location>
</feature>
<dbReference type="OrthoDB" id="427311at2759"/>
<reference evidence="2 3" key="1">
    <citation type="submission" date="2016-02" db="EMBL/GenBank/DDBJ databases">
        <title>Genome analysis of coral dinoflagellate symbionts highlights evolutionary adaptations to a symbiotic lifestyle.</title>
        <authorList>
            <person name="Aranda M."/>
            <person name="Li Y."/>
            <person name="Liew Y.J."/>
            <person name="Baumgarten S."/>
            <person name="Simakov O."/>
            <person name="Wilson M."/>
            <person name="Piel J."/>
            <person name="Ashoor H."/>
            <person name="Bougouffa S."/>
            <person name="Bajic V.B."/>
            <person name="Ryu T."/>
            <person name="Ravasi T."/>
            <person name="Bayer T."/>
            <person name="Micklem G."/>
            <person name="Kim H."/>
            <person name="Bhak J."/>
            <person name="Lajeunesse T.C."/>
            <person name="Voolstra C.R."/>
        </authorList>
    </citation>
    <scope>NUCLEOTIDE SEQUENCE [LARGE SCALE GENOMIC DNA]</scope>
    <source>
        <strain evidence="2 3">CCMP2467</strain>
    </source>
</reference>
<feature type="region of interest" description="Disordered" evidence="1">
    <location>
        <begin position="178"/>
        <end position="197"/>
    </location>
</feature>
<sequence>MVETGRSIRIDLLADGDLSGVIPGQHTVLEAASGSLLQALRLRDSFFALRCGRVQTFQVLERAKSFIGLDIPQVARGNTEMSVHGDAMFLLSLEPSRQSLEMDLGHLLTSTVMLVAVGGLEILPVRGLVLQAEGCVIRAHTRTIQLRVDKQPAANDMLPGLQEAKEVYLRVEEGDIEANQEAKRKGGAKRKRKDADTRVRARVWGDSVRCAEQEADEDRQSVIQIAFSFLAPENDLPKRPPDLGVKGSVKLPPGLDRVDEGDEPDENVSDEAPRKSARIDPDAPCE</sequence>
<evidence type="ECO:0000256" key="1">
    <source>
        <dbReference type="SAM" id="MobiDB-lite"/>
    </source>
</evidence>
<feature type="region of interest" description="Disordered" evidence="1">
    <location>
        <begin position="233"/>
        <end position="286"/>
    </location>
</feature>
<gene>
    <name evidence="2" type="ORF">AK812_SmicGene43568</name>
</gene>
<protein>
    <submittedName>
        <fullName evidence="2">Uncharacterized protein</fullName>
    </submittedName>
</protein>
<evidence type="ECO:0000313" key="2">
    <source>
        <dbReference type="EMBL" id="OLP76486.1"/>
    </source>
</evidence>
<name>A0A1Q9C0P3_SYMMI</name>
<keyword evidence="3" id="KW-1185">Reference proteome</keyword>
<dbReference type="Proteomes" id="UP000186817">
    <property type="component" value="Unassembled WGS sequence"/>
</dbReference>
<dbReference type="EMBL" id="LSRX01002010">
    <property type="protein sequence ID" value="OLP76486.1"/>
    <property type="molecule type" value="Genomic_DNA"/>
</dbReference>
<feature type="compositionally biased region" description="Acidic residues" evidence="1">
    <location>
        <begin position="259"/>
        <end position="269"/>
    </location>
</feature>
<organism evidence="2 3">
    <name type="scientific">Symbiodinium microadriaticum</name>
    <name type="common">Dinoflagellate</name>
    <name type="synonym">Zooxanthella microadriatica</name>
    <dbReference type="NCBI Taxonomy" id="2951"/>
    <lineage>
        <taxon>Eukaryota</taxon>
        <taxon>Sar</taxon>
        <taxon>Alveolata</taxon>
        <taxon>Dinophyceae</taxon>
        <taxon>Suessiales</taxon>
        <taxon>Symbiodiniaceae</taxon>
        <taxon>Symbiodinium</taxon>
    </lineage>
</organism>
<dbReference type="AlphaFoldDB" id="A0A1Q9C0P3"/>
<proteinExistence type="predicted"/>
<evidence type="ECO:0000313" key="3">
    <source>
        <dbReference type="Proteomes" id="UP000186817"/>
    </source>
</evidence>
<comment type="caution">
    <text evidence="2">The sequence shown here is derived from an EMBL/GenBank/DDBJ whole genome shotgun (WGS) entry which is preliminary data.</text>
</comment>
<accession>A0A1Q9C0P3</accession>